<organism evidence="1">
    <name type="scientific">marine sediment metagenome</name>
    <dbReference type="NCBI Taxonomy" id="412755"/>
    <lineage>
        <taxon>unclassified sequences</taxon>
        <taxon>metagenomes</taxon>
        <taxon>ecological metagenomes</taxon>
    </lineage>
</organism>
<reference evidence="1" key="1">
    <citation type="journal article" date="2015" name="Nature">
        <title>Complex archaea that bridge the gap between prokaryotes and eukaryotes.</title>
        <authorList>
            <person name="Spang A."/>
            <person name="Saw J.H."/>
            <person name="Jorgensen S.L."/>
            <person name="Zaremba-Niedzwiedzka K."/>
            <person name="Martijn J."/>
            <person name="Lind A.E."/>
            <person name="van Eijk R."/>
            <person name="Schleper C."/>
            <person name="Guy L."/>
            <person name="Ettema T.J."/>
        </authorList>
    </citation>
    <scope>NUCLEOTIDE SEQUENCE</scope>
</reference>
<proteinExistence type="predicted"/>
<comment type="caution">
    <text evidence="1">The sequence shown here is derived from an EMBL/GenBank/DDBJ whole genome shotgun (WGS) entry which is preliminary data.</text>
</comment>
<accession>A0A0F9MX83</accession>
<name>A0A0F9MX83_9ZZZZ</name>
<dbReference type="AlphaFoldDB" id="A0A0F9MX83"/>
<dbReference type="EMBL" id="LAZR01004258">
    <property type="protein sequence ID" value="KKN10289.1"/>
    <property type="molecule type" value="Genomic_DNA"/>
</dbReference>
<sequence>MSAKEPKYLKFFQKSKDWKIRFQNIEFHLLGKVMIERIGKNYELNQVVFKEFPFADNCSEILNYMSYDRIGKIHNFMMGEEKYIDLKNTENGDIKKFLWWAIKEGNTNFISD</sequence>
<gene>
    <name evidence="1" type="ORF">LCGC14_1038050</name>
</gene>
<evidence type="ECO:0000313" key="1">
    <source>
        <dbReference type="EMBL" id="KKN10289.1"/>
    </source>
</evidence>
<protein>
    <submittedName>
        <fullName evidence="1">Uncharacterized protein</fullName>
    </submittedName>
</protein>